<protein>
    <submittedName>
        <fullName evidence="1">Uncharacterized protein</fullName>
    </submittedName>
</protein>
<accession>A0ACA8QVC7</accession>
<dbReference type="EMBL" id="AP019737">
    <property type="protein sequence ID" value="BBL08619.1"/>
    <property type="molecule type" value="Genomic_DNA"/>
</dbReference>
<name>A0ACA8QVC7_9BACT</name>
<organism evidence="1 2">
    <name type="scientific">Alistipes onderdonkii subsp. vulgaris</name>
    <dbReference type="NCBI Taxonomy" id="2585117"/>
    <lineage>
        <taxon>Bacteria</taxon>
        <taxon>Pseudomonadati</taxon>
        <taxon>Bacteroidota</taxon>
        <taxon>Bacteroidia</taxon>
        <taxon>Bacteroidales</taxon>
        <taxon>Rikenellaceae</taxon>
        <taxon>Alistipes</taxon>
    </lineage>
</organism>
<evidence type="ECO:0000313" key="1">
    <source>
        <dbReference type="EMBL" id="BBL08619.1"/>
    </source>
</evidence>
<evidence type="ECO:0000313" key="2">
    <source>
        <dbReference type="Proteomes" id="UP000317465"/>
    </source>
</evidence>
<proteinExistence type="predicted"/>
<dbReference type="Proteomes" id="UP000317465">
    <property type="component" value="Chromosome"/>
</dbReference>
<reference evidence="1 2" key="1">
    <citation type="journal article" date="2020" name="Int. J. Syst. Evol. Microbiol.">
        <title>Alistipes communis sp. nov., Alistipes dispar sp. nov. and Alistipes onderdonkii subsp. vulgaris subsp. nov., isolated from human faeces, and creation of Alistipes onderdonkii subsp. onderdonkii subsp. nov.</title>
        <authorList>
            <person name="Sakamoto M."/>
            <person name="Ikeyama N."/>
            <person name="Ogata Y."/>
            <person name="Suda W."/>
            <person name="Iino T."/>
            <person name="Hattori M."/>
            <person name="Ohkuma M."/>
        </authorList>
    </citation>
    <scope>NUCLEOTIDE SEQUENCE [LARGE SCALE GENOMIC DNA]</scope>
    <source>
        <strain evidence="1 2">5CPYCFAH4</strain>
    </source>
</reference>
<keyword evidence="2" id="KW-1185">Reference proteome</keyword>
<gene>
    <name evidence="1" type="ORF">A5CPYCFAH4_08430</name>
</gene>
<sequence>MMLIAGLTDYVKRRQAEVGVRITQRTADKYERLLRYLKQYLAQRGKAEDIPVERMNYKFLDGFNLFLQTAHRCRHNGAVAVMDCLRNFVLYCLRNEWITKNPFRYYKLKEDEVQAKEHLTAHELELLTRKELDRRLARIRDVFVFCCLTGLAFADADHLRREHLSQDDEGRWWIHKPREKTSVMSRIPLLPGTLEILCPYEHDEVCVARSRVLPTPSNQKMNAYMKEIAAVCGIDKVLTTHCARHTFACMAVEYGMPIDVLAKILGHSNTNMTRHYAKFSETVIGREMEAFGERLASAT</sequence>